<dbReference type="InterPro" id="IPR050731">
    <property type="entry name" value="HRD1_E3_ubiq-ligases"/>
</dbReference>
<dbReference type="SUPFAM" id="SSF57850">
    <property type="entry name" value="RING/U-box"/>
    <property type="match status" value="1"/>
</dbReference>
<feature type="domain" description="RING-type" evidence="6">
    <location>
        <begin position="161"/>
        <end position="200"/>
    </location>
</feature>
<proteinExistence type="predicted"/>
<reference evidence="7" key="1">
    <citation type="submission" date="2022-08" db="EMBL/GenBank/DDBJ databases">
        <title>Novel sulphate-reducing endosymbionts in the free-living metamonad Anaeramoeba.</title>
        <authorList>
            <person name="Jerlstrom-Hultqvist J."/>
            <person name="Cepicka I."/>
            <person name="Gallot-Lavallee L."/>
            <person name="Salas-Leiva D."/>
            <person name="Curtis B.A."/>
            <person name="Zahonova K."/>
            <person name="Pipaliya S."/>
            <person name="Dacks J."/>
            <person name="Roger A.J."/>
        </authorList>
    </citation>
    <scope>NUCLEOTIDE SEQUENCE</scope>
    <source>
        <strain evidence="7">Busselton2</strain>
    </source>
</reference>
<keyword evidence="3" id="KW-0862">Zinc</keyword>
<dbReference type="SMART" id="SM00184">
    <property type="entry name" value="RING"/>
    <property type="match status" value="1"/>
</dbReference>
<evidence type="ECO:0000256" key="5">
    <source>
        <dbReference type="SAM" id="Phobius"/>
    </source>
</evidence>
<dbReference type="InterPro" id="IPR001841">
    <property type="entry name" value="Znf_RING"/>
</dbReference>
<dbReference type="AlphaFoldDB" id="A0AAV7Y7S4"/>
<dbReference type="Gene3D" id="1.10.8.10">
    <property type="entry name" value="DNA helicase RuvA subunit, C-terminal domain"/>
    <property type="match status" value="1"/>
</dbReference>
<dbReference type="GO" id="GO:0008270">
    <property type="term" value="F:zinc ion binding"/>
    <property type="evidence" value="ECO:0007669"/>
    <property type="project" value="UniProtKB-KW"/>
</dbReference>
<dbReference type="PANTHER" id="PTHR22763">
    <property type="entry name" value="RING ZINC FINGER PROTEIN"/>
    <property type="match status" value="1"/>
</dbReference>
<dbReference type="Proteomes" id="UP001146793">
    <property type="component" value="Unassembled WGS sequence"/>
</dbReference>
<feature type="transmembrane region" description="Helical" evidence="5">
    <location>
        <begin position="32"/>
        <end position="55"/>
    </location>
</feature>
<feature type="transmembrane region" description="Helical" evidence="5">
    <location>
        <begin position="71"/>
        <end position="90"/>
    </location>
</feature>
<dbReference type="PROSITE" id="PS50089">
    <property type="entry name" value="ZF_RING_2"/>
    <property type="match status" value="1"/>
</dbReference>
<dbReference type="Pfam" id="PF13639">
    <property type="entry name" value="zf-RING_2"/>
    <property type="match status" value="1"/>
</dbReference>
<evidence type="ECO:0000256" key="2">
    <source>
        <dbReference type="ARBA" id="ARBA00022771"/>
    </source>
</evidence>
<accession>A0AAV7Y7S4</accession>
<keyword evidence="5" id="KW-0812">Transmembrane</keyword>
<name>A0AAV7Y7S4_9EUKA</name>
<comment type="caution">
    <text evidence="7">The sequence shown here is derived from an EMBL/GenBank/DDBJ whole genome shotgun (WGS) entry which is preliminary data.</text>
</comment>
<sequence length="323" mass="38766">MTNKELYFNNYCFGCMFNFHSSLFILSNKLQFIIIEFFFWLIDILLLSLRLYLIFKYQRKKGTNFDNKDNLIYSLVLSRVNFLFYLLRLMNEMMEIILIVKFQNRIVYYLIFLLGKQLINRSQFIFELSQWLKEEILFHKLNNSIFNPPKEKILNLQNKLCLICRNDLNSNSKQLICGHYFHYKCITTWIIYNTTCPICRKSLLTNYGKEKQDNEKDKKHYSALYFKVKNWLNTKLLKFANWLFMNKVIQDYQNYRKVPSNFGKGIGGRMNEFPAVNFLNNQAQIVKKKFPNIPMDSIISDLMITRNAETTIIRLSRQSSDIK</sequence>
<dbReference type="InterPro" id="IPR013083">
    <property type="entry name" value="Znf_RING/FYVE/PHD"/>
</dbReference>
<evidence type="ECO:0000256" key="1">
    <source>
        <dbReference type="ARBA" id="ARBA00022723"/>
    </source>
</evidence>
<feature type="transmembrane region" description="Helical" evidence="5">
    <location>
        <begin position="7"/>
        <end position="26"/>
    </location>
</feature>
<gene>
    <name evidence="7" type="ORF">M0812_28327</name>
</gene>
<keyword evidence="5" id="KW-1133">Transmembrane helix</keyword>
<organism evidence="7 8">
    <name type="scientific">Anaeramoeba flamelloides</name>
    <dbReference type="NCBI Taxonomy" id="1746091"/>
    <lineage>
        <taxon>Eukaryota</taxon>
        <taxon>Metamonada</taxon>
        <taxon>Anaeramoebidae</taxon>
        <taxon>Anaeramoeba</taxon>
    </lineage>
</organism>
<keyword evidence="2 4" id="KW-0863">Zinc-finger</keyword>
<keyword evidence="1" id="KW-0479">Metal-binding</keyword>
<evidence type="ECO:0000256" key="3">
    <source>
        <dbReference type="ARBA" id="ARBA00022833"/>
    </source>
</evidence>
<keyword evidence="5" id="KW-0472">Membrane</keyword>
<dbReference type="Gene3D" id="3.30.40.10">
    <property type="entry name" value="Zinc/RING finger domain, C3HC4 (zinc finger)"/>
    <property type="match status" value="1"/>
</dbReference>
<evidence type="ECO:0000313" key="8">
    <source>
        <dbReference type="Proteomes" id="UP001146793"/>
    </source>
</evidence>
<evidence type="ECO:0000313" key="7">
    <source>
        <dbReference type="EMBL" id="KAJ3425881.1"/>
    </source>
</evidence>
<dbReference type="GO" id="GO:0043161">
    <property type="term" value="P:proteasome-mediated ubiquitin-dependent protein catabolic process"/>
    <property type="evidence" value="ECO:0007669"/>
    <property type="project" value="TreeGrafter"/>
</dbReference>
<dbReference type="GO" id="GO:0061630">
    <property type="term" value="F:ubiquitin protein ligase activity"/>
    <property type="evidence" value="ECO:0007669"/>
    <property type="project" value="TreeGrafter"/>
</dbReference>
<dbReference type="GO" id="GO:0012505">
    <property type="term" value="C:endomembrane system"/>
    <property type="evidence" value="ECO:0007669"/>
    <property type="project" value="TreeGrafter"/>
</dbReference>
<evidence type="ECO:0000259" key="6">
    <source>
        <dbReference type="PROSITE" id="PS50089"/>
    </source>
</evidence>
<protein>
    <submittedName>
        <fullName evidence="7">E3 ubiquitin-protein ligase amfr</fullName>
    </submittedName>
</protein>
<evidence type="ECO:0000256" key="4">
    <source>
        <dbReference type="PROSITE-ProRule" id="PRU00175"/>
    </source>
</evidence>
<dbReference type="EMBL" id="JANTQA010000070">
    <property type="protein sequence ID" value="KAJ3425881.1"/>
    <property type="molecule type" value="Genomic_DNA"/>
</dbReference>